<dbReference type="EMBL" id="ML119715">
    <property type="protein sequence ID" value="RPA78160.1"/>
    <property type="molecule type" value="Genomic_DNA"/>
</dbReference>
<dbReference type="AlphaFoldDB" id="A0A3N4I225"/>
<protein>
    <submittedName>
        <fullName evidence="2">Uncharacterized protein</fullName>
    </submittedName>
</protein>
<evidence type="ECO:0000256" key="1">
    <source>
        <dbReference type="SAM" id="MobiDB-lite"/>
    </source>
</evidence>
<evidence type="ECO:0000313" key="3">
    <source>
        <dbReference type="Proteomes" id="UP000275078"/>
    </source>
</evidence>
<name>A0A3N4I225_ASCIM</name>
<gene>
    <name evidence="2" type="ORF">BJ508DRAFT_378467</name>
</gene>
<reference evidence="2 3" key="1">
    <citation type="journal article" date="2018" name="Nat. Ecol. Evol.">
        <title>Pezizomycetes genomes reveal the molecular basis of ectomycorrhizal truffle lifestyle.</title>
        <authorList>
            <person name="Murat C."/>
            <person name="Payen T."/>
            <person name="Noel B."/>
            <person name="Kuo A."/>
            <person name="Morin E."/>
            <person name="Chen J."/>
            <person name="Kohler A."/>
            <person name="Krizsan K."/>
            <person name="Balestrini R."/>
            <person name="Da Silva C."/>
            <person name="Montanini B."/>
            <person name="Hainaut M."/>
            <person name="Levati E."/>
            <person name="Barry K.W."/>
            <person name="Belfiori B."/>
            <person name="Cichocki N."/>
            <person name="Clum A."/>
            <person name="Dockter R.B."/>
            <person name="Fauchery L."/>
            <person name="Guy J."/>
            <person name="Iotti M."/>
            <person name="Le Tacon F."/>
            <person name="Lindquist E.A."/>
            <person name="Lipzen A."/>
            <person name="Malagnac F."/>
            <person name="Mello A."/>
            <person name="Molinier V."/>
            <person name="Miyauchi S."/>
            <person name="Poulain J."/>
            <person name="Riccioni C."/>
            <person name="Rubini A."/>
            <person name="Sitrit Y."/>
            <person name="Splivallo R."/>
            <person name="Traeger S."/>
            <person name="Wang M."/>
            <person name="Zifcakova L."/>
            <person name="Wipf D."/>
            <person name="Zambonelli A."/>
            <person name="Paolocci F."/>
            <person name="Nowrousian M."/>
            <person name="Ottonello S."/>
            <person name="Baldrian P."/>
            <person name="Spatafora J.W."/>
            <person name="Henrissat B."/>
            <person name="Nagy L.G."/>
            <person name="Aury J.M."/>
            <person name="Wincker P."/>
            <person name="Grigoriev I.V."/>
            <person name="Bonfante P."/>
            <person name="Martin F.M."/>
        </authorList>
    </citation>
    <scope>NUCLEOTIDE SEQUENCE [LARGE SCALE GENOMIC DNA]</scope>
    <source>
        <strain evidence="2 3">RN42</strain>
    </source>
</reference>
<evidence type="ECO:0000313" key="2">
    <source>
        <dbReference type="EMBL" id="RPA78160.1"/>
    </source>
</evidence>
<dbReference type="Proteomes" id="UP000275078">
    <property type="component" value="Unassembled WGS sequence"/>
</dbReference>
<sequence length="363" mass="40434">MSQSIAPMDPPVRDFCDCLRYRACHHCITTNSTRKHHCLCTHNYADRRYEADPHGEPARPGSCESDSPEPPVFTTLAQVLRAEPFHNHEQEVAIAAGWPKFPPGVNPEPLYNRLTSDEKLDCTPLHPHNKTPAPASPESWDTPVESSWETPLTPPPEGWETPDNSPWETPVESNYQSPSSPDYEDVEWQYWSAPPGPTLSHDLPGILDTIGRSNQASARDLLAKVSGEFPALLQDALALLRSVAAKQTSQLTAVQAPCPLVVVPQRKRQAESPLERKSKRRCFQQRRRLPLRQDQMGDYCMSPSLESPSYLPAMPWAAGCGWTSGFSSPAGFQGYYPTPVSSYGGGDWGYDDSVEMEYDDEIE</sequence>
<organism evidence="2 3">
    <name type="scientific">Ascobolus immersus RN42</name>
    <dbReference type="NCBI Taxonomy" id="1160509"/>
    <lineage>
        <taxon>Eukaryota</taxon>
        <taxon>Fungi</taxon>
        <taxon>Dikarya</taxon>
        <taxon>Ascomycota</taxon>
        <taxon>Pezizomycotina</taxon>
        <taxon>Pezizomycetes</taxon>
        <taxon>Pezizales</taxon>
        <taxon>Ascobolaceae</taxon>
        <taxon>Ascobolus</taxon>
    </lineage>
</organism>
<accession>A0A3N4I225</accession>
<keyword evidence="3" id="KW-1185">Reference proteome</keyword>
<feature type="region of interest" description="Disordered" evidence="1">
    <location>
        <begin position="119"/>
        <end position="183"/>
    </location>
</feature>
<proteinExistence type="predicted"/>
<feature type="compositionally biased region" description="Polar residues" evidence="1">
    <location>
        <begin position="162"/>
        <end position="180"/>
    </location>
</feature>